<evidence type="ECO:0000313" key="2">
    <source>
        <dbReference type="EMBL" id="KAA9410066.1"/>
    </source>
</evidence>
<dbReference type="AlphaFoldDB" id="A0A5J5LKP4"/>
<sequence>MSEHRERTSSSEDLRSSGVRTSERSERVRIRWRIRQRCSTMSSEPLRGSETRTGDARERPQLAAPERAQGVVNDG</sequence>
<reference evidence="2 3" key="1">
    <citation type="submission" date="2018-11" db="EMBL/GenBank/DDBJ databases">
        <title>Genomic analysis of Haloarcula hispanica CBA1121.</title>
        <authorList>
            <person name="Kim Y.B."/>
            <person name="Roh S.W."/>
        </authorList>
    </citation>
    <scope>NUCLEOTIDE SEQUENCE [LARGE SCALE GENOMIC DNA]</scope>
    <source>
        <strain evidence="2 3">CBA1121</strain>
    </source>
</reference>
<accession>A0A5J5LKP4</accession>
<organism evidence="2 3">
    <name type="scientific">Haloarcula hispanica</name>
    <dbReference type="NCBI Taxonomy" id="51589"/>
    <lineage>
        <taxon>Archaea</taxon>
        <taxon>Methanobacteriati</taxon>
        <taxon>Methanobacteriota</taxon>
        <taxon>Stenosarchaea group</taxon>
        <taxon>Halobacteria</taxon>
        <taxon>Halobacteriales</taxon>
        <taxon>Haloarculaceae</taxon>
        <taxon>Haloarcula</taxon>
    </lineage>
</organism>
<comment type="caution">
    <text evidence="2">The sequence shown here is derived from an EMBL/GenBank/DDBJ whole genome shotgun (WGS) entry which is preliminary data.</text>
</comment>
<dbReference type="GeneID" id="99238738"/>
<feature type="compositionally biased region" description="Basic and acidic residues" evidence="1">
    <location>
        <begin position="47"/>
        <end position="60"/>
    </location>
</feature>
<gene>
    <name evidence="2" type="ORF">EGO51_09700</name>
</gene>
<proteinExistence type="predicted"/>
<feature type="compositionally biased region" description="Basic and acidic residues" evidence="1">
    <location>
        <begin position="1"/>
        <end position="29"/>
    </location>
</feature>
<dbReference type="EMBL" id="RQWK01000001">
    <property type="protein sequence ID" value="KAA9410066.1"/>
    <property type="molecule type" value="Genomic_DNA"/>
</dbReference>
<dbReference type="Proteomes" id="UP000326244">
    <property type="component" value="Unassembled WGS sequence"/>
</dbReference>
<protein>
    <submittedName>
        <fullName evidence="2">Uncharacterized protein</fullName>
    </submittedName>
</protein>
<name>A0A5J5LKP4_HALHI</name>
<feature type="region of interest" description="Disordered" evidence="1">
    <location>
        <begin position="1"/>
        <end position="75"/>
    </location>
</feature>
<evidence type="ECO:0000256" key="1">
    <source>
        <dbReference type="SAM" id="MobiDB-lite"/>
    </source>
</evidence>
<evidence type="ECO:0000313" key="3">
    <source>
        <dbReference type="Proteomes" id="UP000326244"/>
    </source>
</evidence>
<dbReference type="RefSeq" id="WP_151103484.1">
    <property type="nucleotide sequence ID" value="NZ_RQWK01000001.1"/>
</dbReference>